<dbReference type="InterPro" id="IPR006620">
    <property type="entry name" value="Pro_4_hyd_alph"/>
</dbReference>
<evidence type="ECO:0000313" key="7">
    <source>
        <dbReference type="EMBL" id="KAF0974822.1"/>
    </source>
</evidence>
<keyword evidence="3" id="KW-0223">Dioxygenase</keyword>
<dbReference type="GO" id="GO:0005506">
    <property type="term" value="F:iron ion binding"/>
    <property type="evidence" value="ECO:0007669"/>
    <property type="project" value="InterPro"/>
</dbReference>
<evidence type="ECO:0000259" key="6">
    <source>
        <dbReference type="SMART" id="SM00702"/>
    </source>
</evidence>
<dbReference type="GO" id="GO:0005783">
    <property type="term" value="C:endoplasmic reticulum"/>
    <property type="evidence" value="ECO:0007669"/>
    <property type="project" value="TreeGrafter"/>
</dbReference>
<dbReference type="Gene3D" id="2.60.120.620">
    <property type="entry name" value="q2cbj1_9rhob like domain"/>
    <property type="match status" value="1"/>
</dbReference>
<keyword evidence="5" id="KW-0408">Iron</keyword>
<dbReference type="VEuPathDB" id="AmoebaDB:NfTy_076810"/>
<dbReference type="OrthoDB" id="69177at2759"/>
<dbReference type="Proteomes" id="UP000444721">
    <property type="component" value="Unassembled WGS sequence"/>
</dbReference>
<dbReference type="PANTHER" id="PTHR10869:SF241">
    <property type="entry name" value="FE2OG DIOXYGENASE DOMAIN-CONTAINING PROTEIN"/>
    <property type="match status" value="1"/>
</dbReference>
<protein>
    <recommendedName>
        <fullName evidence="6">Prolyl 4-hydroxylase alpha subunit domain-containing protein</fullName>
    </recommendedName>
</protein>
<dbReference type="GO" id="GO:0004656">
    <property type="term" value="F:procollagen-proline 4-dioxygenase activity"/>
    <property type="evidence" value="ECO:0007669"/>
    <property type="project" value="TreeGrafter"/>
</dbReference>
<dbReference type="GeneID" id="68113514"/>
<evidence type="ECO:0000313" key="8">
    <source>
        <dbReference type="Proteomes" id="UP000444721"/>
    </source>
</evidence>
<evidence type="ECO:0000256" key="4">
    <source>
        <dbReference type="ARBA" id="ARBA00023002"/>
    </source>
</evidence>
<dbReference type="InterPro" id="IPR045054">
    <property type="entry name" value="P4HA-like"/>
</dbReference>
<dbReference type="InterPro" id="IPR044862">
    <property type="entry name" value="Pro_4_hyd_alph_FE2OG_OXY"/>
</dbReference>
<gene>
    <name evidence="7" type="ORF">FDP41_006296</name>
</gene>
<sequence>MPPTVHEIEPGNIWLLDSVFSPQECEQLIKESEQFGYEEATFNASMAKHLRNNSRVITDCKHYSDMLWDRLKHVIPQNASDLNKKVAPAQMTHGYQSVGFNERIRFYKYSAGQYFVPHTDGCFSRQPYMVSMKDQKTQQVVNYECQEMSFLTVLLYLNDVKSGGETNFFNNLDANRMTHSVTPKAGQVLIFVHWNCHEGATLSDPNEFKYVMRTDAMYRKMIRK</sequence>
<dbReference type="RefSeq" id="XP_044559535.1">
    <property type="nucleotide sequence ID" value="XM_044709915.1"/>
</dbReference>
<keyword evidence="4" id="KW-0560">Oxidoreductase</keyword>
<dbReference type="GO" id="GO:0031418">
    <property type="term" value="F:L-ascorbic acid binding"/>
    <property type="evidence" value="ECO:0007669"/>
    <property type="project" value="InterPro"/>
</dbReference>
<dbReference type="OMA" id="YEDTRKC"/>
<keyword evidence="8" id="KW-1185">Reference proteome</keyword>
<accession>A0A6A5BIY8</accession>
<dbReference type="SUPFAM" id="SSF51197">
    <property type="entry name" value="Clavaminate synthase-like"/>
    <property type="match status" value="1"/>
</dbReference>
<evidence type="ECO:0000256" key="2">
    <source>
        <dbReference type="ARBA" id="ARBA00022723"/>
    </source>
</evidence>
<feature type="domain" description="Prolyl 4-hydroxylase alpha subunit" evidence="6">
    <location>
        <begin position="11"/>
        <end position="217"/>
    </location>
</feature>
<evidence type="ECO:0000256" key="3">
    <source>
        <dbReference type="ARBA" id="ARBA00022964"/>
    </source>
</evidence>
<comment type="caution">
    <text evidence="7">The sequence shown here is derived from an EMBL/GenBank/DDBJ whole genome shotgun (WGS) entry which is preliminary data.</text>
</comment>
<comment type="cofactor">
    <cofactor evidence="1">
        <name>L-ascorbate</name>
        <dbReference type="ChEBI" id="CHEBI:38290"/>
    </cofactor>
</comment>
<dbReference type="Pfam" id="PF13640">
    <property type="entry name" value="2OG-FeII_Oxy_3"/>
    <property type="match status" value="1"/>
</dbReference>
<dbReference type="SMART" id="SM00702">
    <property type="entry name" value="P4Hc"/>
    <property type="match status" value="1"/>
</dbReference>
<dbReference type="VEuPathDB" id="AmoebaDB:FDP41_006296"/>
<proteinExistence type="predicted"/>
<name>A0A6A5BIY8_NAEFO</name>
<reference evidence="7 8" key="1">
    <citation type="journal article" date="2019" name="Sci. Rep.">
        <title>Nanopore sequencing improves the draft genome of the human pathogenic amoeba Naegleria fowleri.</title>
        <authorList>
            <person name="Liechti N."/>
            <person name="Schurch N."/>
            <person name="Bruggmann R."/>
            <person name="Wittwer M."/>
        </authorList>
    </citation>
    <scope>NUCLEOTIDE SEQUENCE [LARGE SCALE GENOMIC DNA]</scope>
    <source>
        <strain evidence="7 8">ATCC 30894</strain>
    </source>
</reference>
<organism evidence="7 8">
    <name type="scientific">Naegleria fowleri</name>
    <name type="common">Brain eating amoeba</name>
    <dbReference type="NCBI Taxonomy" id="5763"/>
    <lineage>
        <taxon>Eukaryota</taxon>
        <taxon>Discoba</taxon>
        <taxon>Heterolobosea</taxon>
        <taxon>Tetramitia</taxon>
        <taxon>Eutetramitia</taxon>
        <taxon>Vahlkampfiidae</taxon>
        <taxon>Naegleria</taxon>
    </lineage>
</organism>
<dbReference type="AlphaFoldDB" id="A0A6A5BIY8"/>
<keyword evidence="2" id="KW-0479">Metal-binding</keyword>
<evidence type="ECO:0000256" key="1">
    <source>
        <dbReference type="ARBA" id="ARBA00001961"/>
    </source>
</evidence>
<dbReference type="EMBL" id="VFQX01000051">
    <property type="protein sequence ID" value="KAF0974822.1"/>
    <property type="molecule type" value="Genomic_DNA"/>
</dbReference>
<dbReference type="VEuPathDB" id="AmoebaDB:NF0089800"/>
<dbReference type="PANTHER" id="PTHR10869">
    <property type="entry name" value="PROLYL 4-HYDROXYLASE ALPHA SUBUNIT"/>
    <property type="match status" value="1"/>
</dbReference>
<evidence type="ECO:0000256" key="5">
    <source>
        <dbReference type="ARBA" id="ARBA00023004"/>
    </source>
</evidence>